<keyword evidence="4 7" id="KW-1133">Transmembrane helix</keyword>
<evidence type="ECO:0000256" key="4">
    <source>
        <dbReference type="ARBA" id="ARBA00022989"/>
    </source>
</evidence>
<feature type="domain" description="ABC3 transporter permease C-terminal" evidence="8">
    <location>
        <begin position="281"/>
        <end position="394"/>
    </location>
</feature>
<evidence type="ECO:0000256" key="1">
    <source>
        <dbReference type="ARBA" id="ARBA00004651"/>
    </source>
</evidence>
<protein>
    <submittedName>
        <fullName evidence="10">ABC transporter permease</fullName>
    </submittedName>
</protein>
<comment type="similarity">
    <text evidence="6">Belongs to the ABC-4 integral membrane protein family.</text>
</comment>
<keyword evidence="3 7" id="KW-0812">Transmembrane</keyword>
<reference evidence="10 11" key="1">
    <citation type="submission" date="2024-05" db="EMBL/GenBank/DDBJ databases">
        <title>Neorhizobium sp. Rsf11, a plant growth promoting and heavy metal resistant PAH-degrader.</title>
        <authorList>
            <person name="Golubev S.N."/>
            <person name="Muratova A.Y."/>
            <person name="Markelova M.I."/>
        </authorList>
    </citation>
    <scope>NUCLEOTIDE SEQUENCE [LARGE SCALE GENOMIC DNA]</scope>
    <source>
        <strain evidence="10 11">Rsf11</strain>
    </source>
</reference>
<dbReference type="Proteomes" id="UP001496627">
    <property type="component" value="Unassembled WGS sequence"/>
</dbReference>
<evidence type="ECO:0000256" key="6">
    <source>
        <dbReference type="ARBA" id="ARBA00038076"/>
    </source>
</evidence>
<dbReference type="InterPro" id="IPR025857">
    <property type="entry name" value="MacB_PCD"/>
</dbReference>
<keyword evidence="5 7" id="KW-0472">Membrane</keyword>
<dbReference type="PANTHER" id="PTHR30572:SF4">
    <property type="entry name" value="ABC TRANSPORTER PERMEASE YTRF"/>
    <property type="match status" value="1"/>
</dbReference>
<dbReference type="EMBL" id="JBEAAL010000007">
    <property type="protein sequence ID" value="MEQ1405576.1"/>
    <property type="molecule type" value="Genomic_DNA"/>
</dbReference>
<accession>A0ABV0M293</accession>
<proteinExistence type="inferred from homology"/>
<gene>
    <name evidence="10" type="ORF">ABK249_11590</name>
</gene>
<evidence type="ECO:0000256" key="5">
    <source>
        <dbReference type="ARBA" id="ARBA00023136"/>
    </source>
</evidence>
<organism evidence="10 11">
    <name type="scientific">Neorhizobium phenanthreniclasticum</name>
    <dbReference type="NCBI Taxonomy" id="3157917"/>
    <lineage>
        <taxon>Bacteria</taxon>
        <taxon>Pseudomonadati</taxon>
        <taxon>Pseudomonadota</taxon>
        <taxon>Alphaproteobacteria</taxon>
        <taxon>Hyphomicrobiales</taxon>
        <taxon>Rhizobiaceae</taxon>
        <taxon>Rhizobium/Agrobacterium group</taxon>
        <taxon>Neorhizobium</taxon>
    </lineage>
</organism>
<evidence type="ECO:0000256" key="3">
    <source>
        <dbReference type="ARBA" id="ARBA00022692"/>
    </source>
</evidence>
<dbReference type="RefSeq" id="WP_348862899.1">
    <property type="nucleotide sequence ID" value="NZ_JBEAAL010000007.1"/>
</dbReference>
<feature type="domain" description="MacB-like periplasmic core" evidence="9">
    <location>
        <begin position="20"/>
        <end position="240"/>
    </location>
</feature>
<comment type="caution">
    <text evidence="10">The sequence shown here is derived from an EMBL/GenBank/DDBJ whole genome shotgun (WGS) entry which is preliminary data.</text>
</comment>
<feature type="transmembrane region" description="Helical" evidence="7">
    <location>
        <begin position="21"/>
        <end position="40"/>
    </location>
</feature>
<comment type="subcellular location">
    <subcellularLocation>
        <location evidence="1">Cell membrane</location>
        <topology evidence="1">Multi-pass membrane protein</topology>
    </subcellularLocation>
</comment>
<evidence type="ECO:0000259" key="8">
    <source>
        <dbReference type="Pfam" id="PF02687"/>
    </source>
</evidence>
<evidence type="ECO:0000313" key="11">
    <source>
        <dbReference type="Proteomes" id="UP001496627"/>
    </source>
</evidence>
<evidence type="ECO:0000256" key="7">
    <source>
        <dbReference type="SAM" id="Phobius"/>
    </source>
</evidence>
<keyword evidence="11" id="KW-1185">Reference proteome</keyword>
<sequence>MFFETAKLAWRAISRNMLRSFLTVLGVVIGVAAVIAMVTVGNGTTARVQDELSRLGTNTLFVRPGQWGPGRVSTEAKRFTDKDVQAIREQVTGLRAVAPVNRGTATVIAGGANHSTSAIGTTNDYLIAQDWDLAFGRNFLPNEDRGSHAACIIGETVRKELFGAANPVGQNIRVSNIACPVIGILAVKGQSGMGDDQDDTVIMPLKLHQRRIGGTTTISSIILSAQDGVATSKVQSDVESLLRERRRIAIGREDDFSVNDMSQIAAAMTGTTVLLTGLLGAVAAVSLLVGGIGIMNIMLVSVTERTREIGIRLAIGALEGQVLTQFLVEAVMLSIFGGLTGIMTGLALAFGVVSYLQVPFVTSPTIIALAFVFSAAIGMIFGYFPARRAAQLNPIEALRHE</sequence>
<feature type="transmembrane region" description="Helical" evidence="7">
    <location>
        <begin position="330"/>
        <end position="353"/>
    </location>
</feature>
<feature type="transmembrane region" description="Helical" evidence="7">
    <location>
        <begin position="365"/>
        <end position="384"/>
    </location>
</feature>
<dbReference type="PANTHER" id="PTHR30572">
    <property type="entry name" value="MEMBRANE COMPONENT OF TRANSPORTER-RELATED"/>
    <property type="match status" value="1"/>
</dbReference>
<dbReference type="InterPro" id="IPR050250">
    <property type="entry name" value="Macrolide_Exporter_MacB"/>
</dbReference>
<name>A0ABV0M293_9HYPH</name>
<evidence type="ECO:0000259" key="9">
    <source>
        <dbReference type="Pfam" id="PF12704"/>
    </source>
</evidence>
<evidence type="ECO:0000256" key="2">
    <source>
        <dbReference type="ARBA" id="ARBA00022475"/>
    </source>
</evidence>
<dbReference type="Pfam" id="PF12704">
    <property type="entry name" value="MacB_PCD"/>
    <property type="match status" value="1"/>
</dbReference>
<keyword evidence="2" id="KW-1003">Cell membrane</keyword>
<evidence type="ECO:0000313" key="10">
    <source>
        <dbReference type="EMBL" id="MEQ1405576.1"/>
    </source>
</evidence>
<dbReference type="InterPro" id="IPR003838">
    <property type="entry name" value="ABC3_permease_C"/>
</dbReference>
<feature type="transmembrane region" description="Helical" evidence="7">
    <location>
        <begin position="278"/>
        <end position="302"/>
    </location>
</feature>
<dbReference type="Pfam" id="PF02687">
    <property type="entry name" value="FtsX"/>
    <property type="match status" value="1"/>
</dbReference>